<name>A0A0G0PQJ4_9BACT</name>
<dbReference type="GO" id="GO:0008186">
    <property type="term" value="F:ATP-dependent activity, acting on RNA"/>
    <property type="evidence" value="ECO:0007669"/>
    <property type="project" value="UniProtKB-UniRule"/>
</dbReference>
<gene>
    <name evidence="7" type="primary">rho</name>
    <name evidence="11" type="ORF">UT17_C0005G0044</name>
</gene>
<dbReference type="InterPro" id="IPR004665">
    <property type="entry name" value="Term_rho"/>
</dbReference>
<feature type="binding site" evidence="7">
    <location>
        <position position="244"/>
    </location>
    <ligand>
        <name>ATP</name>
        <dbReference type="ChEBI" id="CHEBI:30616"/>
    </ligand>
</feature>
<dbReference type="EC" id="3.6.4.-" evidence="7 8"/>
<dbReference type="InterPro" id="IPR011129">
    <property type="entry name" value="CSD"/>
</dbReference>
<dbReference type="EMBL" id="LBVU01000005">
    <property type="protein sequence ID" value="KKQ91606.1"/>
    <property type="molecule type" value="Genomic_DNA"/>
</dbReference>
<dbReference type="Gene3D" id="2.40.50.140">
    <property type="entry name" value="Nucleic acid-binding proteins"/>
    <property type="match status" value="1"/>
</dbReference>
<comment type="function">
    <text evidence="7">Facilitates transcription termination by a mechanism that involves Rho binding to the nascent RNA, activation of Rho's RNA-dependent ATPase activity, and release of the mRNA from the DNA template.</text>
</comment>
<evidence type="ECO:0000256" key="8">
    <source>
        <dbReference type="NCBIfam" id="TIGR00767"/>
    </source>
</evidence>
<proteinExistence type="inferred from homology"/>
<dbReference type="GO" id="GO:0004386">
    <property type="term" value="F:helicase activity"/>
    <property type="evidence" value="ECO:0007669"/>
    <property type="project" value="UniProtKB-UniRule"/>
</dbReference>
<dbReference type="SMART" id="SM00382">
    <property type="entry name" value="AAA"/>
    <property type="match status" value="1"/>
</dbReference>
<keyword evidence="7" id="KW-0547">Nucleotide-binding</keyword>
<dbReference type="SMART" id="SM00357">
    <property type="entry name" value="CSP"/>
    <property type="match status" value="1"/>
</dbReference>
<dbReference type="HAMAP" id="MF_01884">
    <property type="entry name" value="Rho"/>
    <property type="match status" value="1"/>
</dbReference>
<feature type="binding site" evidence="7">
    <location>
        <begin position="201"/>
        <end position="206"/>
    </location>
    <ligand>
        <name>ATP</name>
        <dbReference type="ChEBI" id="CHEBI:30616"/>
    </ligand>
</feature>
<evidence type="ECO:0000256" key="4">
    <source>
        <dbReference type="ARBA" id="ARBA00022884"/>
    </source>
</evidence>
<dbReference type="Proteomes" id="UP000034774">
    <property type="component" value="Unassembled WGS sequence"/>
</dbReference>
<comment type="caution">
    <text evidence="11">The sequence shown here is derived from an EMBL/GenBank/DDBJ whole genome shotgun (WGS) entry which is preliminary data.</text>
</comment>
<dbReference type="Pfam" id="PF07497">
    <property type="entry name" value="Rho_RNA_bind"/>
    <property type="match status" value="1"/>
</dbReference>
<keyword evidence="4 7" id="KW-0694">RNA-binding</keyword>
<dbReference type="InterPro" id="IPR003593">
    <property type="entry name" value="AAA+_ATPase"/>
</dbReference>
<dbReference type="InterPro" id="IPR012340">
    <property type="entry name" value="NA-bd_OB-fold"/>
</dbReference>
<evidence type="ECO:0000256" key="9">
    <source>
        <dbReference type="PROSITE-ProRule" id="PRU01203"/>
    </source>
</evidence>
<dbReference type="GO" id="GO:0016787">
    <property type="term" value="F:hydrolase activity"/>
    <property type="evidence" value="ECO:0007669"/>
    <property type="project" value="UniProtKB-KW"/>
</dbReference>
<dbReference type="SUPFAM" id="SSF50249">
    <property type="entry name" value="Nucleic acid-binding proteins"/>
    <property type="match status" value="1"/>
</dbReference>
<keyword evidence="5 7" id="KW-0805">Transcription regulation</keyword>
<dbReference type="STRING" id="1618572.UT17_C0005G0044"/>
<dbReference type="NCBIfam" id="NF006886">
    <property type="entry name" value="PRK09376.1"/>
    <property type="match status" value="1"/>
</dbReference>
<dbReference type="GO" id="GO:0003723">
    <property type="term" value="F:RNA binding"/>
    <property type="evidence" value="ECO:0007669"/>
    <property type="project" value="UniProtKB-UniRule"/>
</dbReference>
<dbReference type="SUPFAM" id="SSF52540">
    <property type="entry name" value="P-loop containing nucleoside triphosphate hydrolases"/>
    <property type="match status" value="1"/>
</dbReference>
<dbReference type="PANTHER" id="PTHR46425">
    <property type="entry name" value="TRANSCRIPTION TERMINATION FACTOR RHO"/>
    <property type="match status" value="1"/>
</dbReference>
<feature type="domain" description="Rho RNA-BD" evidence="10">
    <location>
        <begin position="85"/>
        <end position="158"/>
    </location>
</feature>
<comment type="similarity">
    <text evidence="7 9">Belongs to the Rho family.</text>
</comment>
<evidence type="ECO:0000259" key="10">
    <source>
        <dbReference type="PROSITE" id="PS51856"/>
    </source>
</evidence>
<keyword evidence="1 7" id="KW-0806">Transcription termination</keyword>
<keyword evidence="3 7" id="KW-0347">Helicase</keyword>
<dbReference type="PANTHER" id="PTHR46425:SF1">
    <property type="entry name" value="TRANSCRIPTION TERMINATION FACTOR RHO"/>
    <property type="match status" value="1"/>
</dbReference>
<dbReference type="PATRIC" id="fig|1618572.3.peg.1065"/>
<dbReference type="InterPro" id="IPR027417">
    <property type="entry name" value="P-loop_NTPase"/>
</dbReference>
<protein>
    <recommendedName>
        <fullName evidence="7 8">Transcription termination factor Rho</fullName>
        <ecNumber evidence="7 8">3.6.4.-</ecNumber>
    </recommendedName>
    <alternativeName>
        <fullName evidence="7">ATP-dependent helicase Rho</fullName>
    </alternativeName>
</protein>
<organism evidence="11 12">
    <name type="scientific">Candidatus Woesebacteria bacterium GW2011_GWB1_39_10</name>
    <dbReference type="NCBI Taxonomy" id="1618572"/>
    <lineage>
        <taxon>Bacteria</taxon>
        <taxon>Candidatus Woeseibacteriota</taxon>
    </lineage>
</organism>
<evidence type="ECO:0000313" key="11">
    <source>
        <dbReference type="EMBL" id="KKQ91606.1"/>
    </source>
</evidence>
<evidence type="ECO:0000256" key="3">
    <source>
        <dbReference type="ARBA" id="ARBA00022806"/>
    </source>
</evidence>
<evidence type="ECO:0000256" key="6">
    <source>
        <dbReference type="ARBA" id="ARBA00023163"/>
    </source>
</evidence>
<dbReference type="CDD" id="cd04459">
    <property type="entry name" value="Rho_CSD"/>
    <property type="match status" value="1"/>
</dbReference>
<evidence type="ECO:0000313" key="12">
    <source>
        <dbReference type="Proteomes" id="UP000034774"/>
    </source>
</evidence>
<reference evidence="11 12" key="1">
    <citation type="journal article" date="2015" name="Nature">
        <title>rRNA introns, odd ribosomes, and small enigmatic genomes across a large radiation of phyla.</title>
        <authorList>
            <person name="Brown C.T."/>
            <person name="Hug L.A."/>
            <person name="Thomas B.C."/>
            <person name="Sharon I."/>
            <person name="Castelle C.J."/>
            <person name="Singh A."/>
            <person name="Wilkins M.J."/>
            <person name="Williams K.H."/>
            <person name="Banfield J.F."/>
        </authorList>
    </citation>
    <scope>NUCLEOTIDE SEQUENCE [LARGE SCALE GENOMIC DNA]</scope>
</reference>
<evidence type="ECO:0000256" key="1">
    <source>
        <dbReference type="ARBA" id="ARBA00022472"/>
    </source>
</evidence>
<comment type="subunit">
    <text evidence="7">Homohexamer. The homohexamer assembles into an open ring structure.</text>
</comment>
<dbReference type="PROSITE" id="PS51856">
    <property type="entry name" value="RHO_RNA_BD"/>
    <property type="match status" value="1"/>
</dbReference>
<evidence type="ECO:0000256" key="2">
    <source>
        <dbReference type="ARBA" id="ARBA00022801"/>
    </source>
</evidence>
<keyword evidence="6 7" id="KW-0804">Transcription</keyword>
<dbReference type="InterPro" id="IPR011113">
    <property type="entry name" value="Rho_RNA-bd"/>
</dbReference>
<dbReference type="GO" id="GO:0005524">
    <property type="term" value="F:ATP binding"/>
    <property type="evidence" value="ECO:0007669"/>
    <property type="project" value="UniProtKB-UniRule"/>
</dbReference>
<dbReference type="InterPro" id="IPR000194">
    <property type="entry name" value="ATPase_F1/V1/A1_a/bsu_nucl-bd"/>
</dbReference>
<comment type="caution">
    <text evidence="7">Lacks conserved residue(s) required for the propagation of feature annotation.</text>
</comment>
<evidence type="ECO:0000256" key="7">
    <source>
        <dbReference type="HAMAP-Rule" id="MF_01884"/>
    </source>
</evidence>
<accession>A0A0G0PQJ4</accession>
<dbReference type="Gene3D" id="3.40.50.300">
    <property type="entry name" value="P-loop containing nucleotide triphosphate hydrolases"/>
    <property type="match status" value="1"/>
</dbReference>
<evidence type="ECO:0000256" key="5">
    <source>
        <dbReference type="ARBA" id="ARBA00023015"/>
    </source>
</evidence>
<keyword evidence="7" id="KW-0067">ATP-binding</keyword>
<feature type="binding site" evidence="7">
    <location>
        <begin position="213"/>
        <end position="218"/>
    </location>
    <ligand>
        <name>ATP</name>
        <dbReference type="ChEBI" id="CHEBI:30616"/>
    </ligand>
</feature>
<dbReference type="NCBIfam" id="TIGR00767">
    <property type="entry name" value="rho"/>
    <property type="match status" value="1"/>
</dbReference>
<keyword evidence="2 7" id="KW-0378">Hydrolase</keyword>
<dbReference type="AlphaFoldDB" id="A0A0G0PQJ4"/>
<dbReference type="Pfam" id="PF00006">
    <property type="entry name" value="ATP-synt_ab"/>
    <property type="match status" value="1"/>
</dbReference>
<dbReference type="GO" id="GO:0006353">
    <property type="term" value="P:DNA-templated transcription termination"/>
    <property type="evidence" value="ECO:0007669"/>
    <property type="project" value="UniProtKB-UniRule"/>
</dbReference>
<sequence>MNLRVLSCRAGSGSARPSFYLKHNSYLMPKKAQVKSEKDVSDVADLIGAPEPAGELSPAPVAIEPVVANPLVVDDRMIPDAGLPTDYIEGVLDIANEGSGLLRPQRFAPSDHDIYISSSQIRRFNLRVGDMVGGLARRPKENERYWGLLKVEKVNGEPVEKLGERPNFDDLTAIYPDAQIVLSTDKDTLTTRMIDLVAPIGFGQRALIVSPPKAGKTWLVKDIIKGIATNYKKTHLMAVLIGERPEEVTDIIRTMDTVSNKTGEVAASNFDEAPQDQTRVGELALERAKRLVEAGHDVVIVLDSITRMARAYNLALPTSGRTLSGGFDPMALFPAKKFFGAARKIEGAGSLTIIGTCLVDTGSRMDDLIYEEFKGTGNMELHLTRKLADRRVYPAIDVAKSGTRQDELLFGMAKLKKVNTLRRMIDLMNDDERTETLINRLEKSENNDEFLDSLKTA</sequence>